<dbReference type="GO" id="GO:0006574">
    <property type="term" value="P:L-valine catabolic process"/>
    <property type="evidence" value="ECO:0007669"/>
    <property type="project" value="TreeGrafter"/>
</dbReference>
<dbReference type="GO" id="GO:0005829">
    <property type="term" value="C:cytosol"/>
    <property type="evidence" value="ECO:0007669"/>
    <property type="project" value="TreeGrafter"/>
</dbReference>
<protein>
    <recommendedName>
        <fullName evidence="2">3-hydroxyisobutyryl-CoA hydrolase</fullName>
        <ecNumber evidence="2">3.1.2.4</ecNumber>
    </recommendedName>
</protein>
<dbReference type="AlphaFoldDB" id="A0A0K1XCR5"/>
<evidence type="ECO:0000256" key="2">
    <source>
        <dbReference type="ARBA" id="ARBA00011915"/>
    </source>
</evidence>
<dbReference type="InterPro" id="IPR045004">
    <property type="entry name" value="ECH_dom"/>
</dbReference>
<dbReference type="EC" id="3.1.2.4" evidence="2"/>
<name>A0A0K1XCR5_9GAMM</name>
<organism evidence="5 6">
    <name type="scientific">Thiopseudomonas alkaliphila</name>
    <dbReference type="NCBI Taxonomy" id="1697053"/>
    <lineage>
        <taxon>Bacteria</taxon>
        <taxon>Pseudomonadati</taxon>
        <taxon>Pseudomonadota</taxon>
        <taxon>Gammaproteobacteria</taxon>
        <taxon>Pseudomonadales</taxon>
        <taxon>Pseudomonadaceae</taxon>
        <taxon>Thiopseudomonas</taxon>
    </lineage>
</organism>
<evidence type="ECO:0000259" key="4">
    <source>
        <dbReference type="Pfam" id="PF16113"/>
    </source>
</evidence>
<dbReference type="SUPFAM" id="SSF52096">
    <property type="entry name" value="ClpP/crotonase"/>
    <property type="match status" value="1"/>
</dbReference>
<comment type="catalytic activity">
    <reaction evidence="1">
        <text>3-hydroxy-2-methylpropanoyl-CoA + H2O = 3-hydroxy-2-methylpropanoate + CoA + H(+)</text>
        <dbReference type="Rhea" id="RHEA:20888"/>
        <dbReference type="ChEBI" id="CHEBI:11805"/>
        <dbReference type="ChEBI" id="CHEBI:15377"/>
        <dbReference type="ChEBI" id="CHEBI:15378"/>
        <dbReference type="ChEBI" id="CHEBI:57287"/>
        <dbReference type="ChEBI" id="CHEBI:57340"/>
        <dbReference type="EC" id="3.1.2.4"/>
    </reaction>
</comment>
<dbReference type="NCBIfam" id="NF004127">
    <property type="entry name" value="PRK05617.1"/>
    <property type="match status" value="1"/>
</dbReference>
<dbReference type="InterPro" id="IPR029045">
    <property type="entry name" value="ClpP/crotonase-like_dom_sf"/>
</dbReference>
<evidence type="ECO:0000313" key="5">
    <source>
        <dbReference type="EMBL" id="AKX59106.1"/>
    </source>
</evidence>
<dbReference type="Proteomes" id="UP000063953">
    <property type="component" value="Chromosome"/>
</dbReference>
<accession>A0A0K1XCR5</accession>
<dbReference type="Gene3D" id="3.90.226.10">
    <property type="entry name" value="2-enoyl-CoA Hydratase, Chain A, domain 1"/>
    <property type="match status" value="1"/>
</dbReference>
<feature type="domain" description="Enoyl-CoA hydratase/isomerase" evidence="4">
    <location>
        <begin position="16"/>
        <end position="348"/>
    </location>
</feature>
<evidence type="ECO:0000256" key="3">
    <source>
        <dbReference type="ARBA" id="ARBA00022801"/>
    </source>
</evidence>
<keyword evidence="3" id="KW-0378">Hydrolase</keyword>
<dbReference type="Pfam" id="PF16113">
    <property type="entry name" value="ECH_2"/>
    <property type="match status" value="1"/>
</dbReference>
<keyword evidence="6" id="KW-1185">Reference proteome</keyword>
<reference evidence="5 6" key="1">
    <citation type="journal article" date="2015" name="Genome Announc.">
        <title>Genome Sequences of Oblitimonas alkaliphila gen. nov. sp. nov. (Proposed), a Novel Bacterium of the Pseudomonadaceae Family.</title>
        <authorList>
            <person name="Lauer A.C."/>
            <person name="Nicholson A.C."/>
            <person name="Humrighouse B.W."/>
            <person name="Emery B."/>
            <person name="Drobish A."/>
            <person name="Juieng P."/>
            <person name="Loparev V."/>
            <person name="McQuiston J.R."/>
        </authorList>
    </citation>
    <scope>NUCLEOTIDE SEQUENCE [LARGE SCALE GENOMIC DNA]</scope>
    <source>
        <strain evidence="5 6">E5571</strain>
    </source>
</reference>
<sequence>MSDLDALVLAEVRNGVGHLTLNRPQAYNALNLAMVRLLQQQLKAWANDSAVRAVVLRATGEKAFCAGGDIRELYDNHLSDSQLNETFFSEEYALDYFIHTYPKPFIALVDGLVLGGGMGLVQGAKYRLVTEKAKLGMPEVAIGYFPDVGGSYFLSRLPDETGTYMGVTGNSVSAADALALGLADWYLAQEQIAEFDRCLDTMQWGQSANESIRSLLETLASKQLTGSTLQPLRSLIQQHFSFNSLAEIVDSLSKESNPQHQDWANATLETLRSRSPMAMAGTLELLRRGRQLSLADCFRLEFHLDCQWFDKGDFMEGVRALIIDKDKNPQWNPSCIEELQQEQTDALFAGFRPSSEE</sequence>
<dbReference type="GO" id="GO:0003860">
    <property type="term" value="F:3-hydroxyisobutyryl-CoA hydrolase activity"/>
    <property type="evidence" value="ECO:0007669"/>
    <property type="project" value="UniProtKB-EC"/>
</dbReference>
<dbReference type="EMBL" id="CP012365">
    <property type="protein sequence ID" value="AKX59106.1"/>
    <property type="molecule type" value="Genomic_DNA"/>
</dbReference>
<dbReference type="RefSeq" id="WP_053100132.1">
    <property type="nucleotide sequence ID" value="NZ_CP012365.1"/>
</dbReference>
<evidence type="ECO:0000313" key="6">
    <source>
        <dbReference type="Proteomes" id="UP000063953"/>
    </source>
</evidence>
<gene>
    <name evidence="5" type="ORF">AKN88_03520</name>
</gene>
<evidence type="ECO:0000256" key="1">
    <source>
        <dbReference type="ARBA" id="ARBA00001709"/>
    </source>
</evidence>
<dbReference type="PANTHER" id="PTHR43176:SF3">
    <property type="entry name" value="3-HYDROXYISOBUTYRYL-COA HYDROLASE, MITOCHONDRIAL"/>
    <property type="match status" value="1"/>
</dbReference>
<dbReference type="InterPro" id="IPR032259">
    <property type="entry name" value="HIBYL-CoA-H"/>
</dbReference>
<dbReference type="PATRIC" id="fig|1698449.3.peg.704"/>
<dbReference type="CDD" id="cd06558">
    <property type="entry name" value="crotonase-like"/>
    <property type="match status" value="1"/>
</dbReference>
<proteinExistence type="predicted"/>
<dbReference type="STRING" id="1697053.AKN87_05560"/>
<dbReference type="PANTHER" id="PTHR43176">
    <property type="entry name" value="3-HYDROXYISOBUTYRYL-COA HYDROLASE-RELATED"/>
    <property type="match status" value="1"/>
</dbReference>